<dbReference type="SUPFAM" id="SSF47598">
    <property type="entry name" value="Ribbon-helix-helix"/>
    <property type="match status" value="1"/>
</dbReference>
<dbReference type="EMBL" id="CAFBLP010000059">
    <property type="protein sequence ID" value="CAB4885400.1"/>
    <property type="molecule type" value="Genomic_DNA"/>
</dbReference>
<name>A0A6J7EWD9_9ZZZZ</name>
<dbReference type="InterPro" id="IPR010985">
    <property type="entry name" value="Ribbon_hlx_hlx"/>
</dbReference>
<reference evidence="1" key="1">
    <citation type="submission" date="2020-05" db="EMBL/GenBank/DDBJ databases">
        <authorList>
            <person name="Chiriac C."/>
            <person name="Salcher M."/>
            <person name="Ghai R."/>
            <person name="Kavagutti S V."/>
        </authorList>
    </citation>
    <scope>NUCLEOTIDE SEQUENCE</scope>
</reference>
<proteinExistence type="predicted"/>
<dbReference type="AlphaFoldDB" id="A0A6J7EWD9"/>
<protein>
    <submittedName>
        <fullName evidence="1">Unannotated protein</fullName>
    </submittedName>
</protein>
<organism evidence="1">
    <name type="scientific">freshwater metagenome</name>
    <dbReference type="NCBI Taxonomy" id="449393"/>
    <lineage>
        <taxon>unclassified sequences</taxon>
        <taxon>metagenomes</taxon>
        <taxon>ecological metagenomes</taxon>
    </lineage>
</organism>
<sequence length="67" mass="7545">MAMTLRLTDSEQAALRERADAEGISMQEAARRAVREFVSRGEHHDRVNTAAARIMNKHADALRRLGE</sequence>
<evidence type="ECO:0000313" key="1">
    <source>
        <dbReference type="EMBL" id="CAB4885400.1"/>
    </source>
</evidence>
<gene>
    <name evidence="1" type="ORF">UFOPK3376_02108</name>
</gene>
<accession>A0A6J7EWD9</accession>
<dbReference type="GO" id="GO:0006355">
    <property type="term" value="P:regulation of DNA-templated transcription"/>
    <property type="evidence" value="ECO:0007669"/>
    <property type="project" value="InterPro"/>
</dbReference>